<dbReference type="Pfam" id="PF00501">
    <property type="entry name" value="AMP-binding"/>
    <property type="match status" value="1"/>
</dbReference>
<evidence type="ECO:0000256" key="2">
    <source>
        <dbReference type="ARBA" id="ARBA00022598"/>
    </source>
</evidence>
<dbReference type="InterPro" id="IPR025110">
    <property type="entry name" value="AMP-bd_C"/>
</dbReference>
<keyword evidence="6" id="KW-1185">Reference proteome</keyword>
<dbReference type="InterPro" id="IPR000873">
    <property type="entry name" value="AMP-dep_synth/lig_dom"/>
</dbReference>
<dbReference type="Gene3D" id="3.40.50.12780">
    <property type="entry name" value="N-terminal domain of ligase-like"/>
    <property type="match status" value="1"/>
</dbReference>
<dbReference type="InterPro" id="IPR020845">
    <property type="entry name" value="AMP-binding_CS"/>
</dbReference>
<dbReference type="Gene3D" id="3.30.300.30">
    <property type="match status" value="1"/>
</dbReference>
<proteinExistence type="inferred from homology"/>
<evidence type="ECO:0000256" key="1">
    <source>
        <dbReference type="ARBA" id="ARBA00006432"/>
    </source>
</evidence>
<dbReference type="PANTHER" id="PTHR43201:SF5">
    <property type="entry name" value="MEDIUM-CHAIN ACYL-COA LIGASE ACSF2, MITOCHONDRIAL"/>
    <property type="match status" value="1"/>
</dbReference>
<evidence type="ECO:0000259" key="3">
    <source>
        <dbReference type="Pfam" id="PF00501"/>
    </source>
</evidence>
<evidence type="ECO:0000313" key="5">
    <source>
        <dbReference type="EMBL" id="GAA1105469.1"/>
    </source>
</evidence>
<dbReference type="SUPFAM" id="SSF56801">
    <property type="entry name" value="Acetyl-CoA synthetase-like"/>
    <property type="match status" value="1"/>
</dbReference>
<name>A0ABP4EHA2_9ACTN</name>
<reference evidence="6" key="1">
    <citation type="journal article" date="2019" name="Int. J. Syst. Evol. Microbiol.">
        <title>The Global Catalogue of Microorganisms (GCM) 10K type strain sequencing project: providing services to taxonomists for standard genome sequencing and annotation.</title>
        <authorList>
            <consortium name="The Broad Institute Genomics Platform"/>
            <consortium name="The Broad Institute Genome Sequencing Center for Infectious Disease"/>
            <person name="Wu L."/>
            <person name="Ma J."/>
        </authorList>
    </citation>
    <scope>NUCLEOTIDE SEQUENCE [LARGE SCALE GENOMIC DNA]</scope>
    <source>
        <strain evidence="6">JCM 13008</strain>
    </source>
</reference>
<feature type="domain" description="AMP-binding enzyme C-terminal" evidence="4">
    <location>
        <begin position="420"/>
        <end position="498"/>
    </location>
</feature>
<dbReference type="PROSITE" id="PS00455">
    <property type="entry name" value="AMP_BINDING"/>
    <property type="match status" value="1"/>
</dbReference>
<evidence type="ECO:0000313" key="6">
    <source>
        <dbReference type="Proteomes" id="UP001501581"/>
    </source>
</evidence>
<dbReference type="InterPro" id="IPR045851">
    <property type="entry name" value="AMP-bd_C_sf"/>
</dbReference>
<keyword evidence="2" id="KW-0436">Ligase</keyword>
<comment type="caution">
    <text evidence="5">The sequence shown here is derived from an EMBL/GenBank/DDBJ whole genome shotgun (WGS) entry which is preliminary data.</text>
</comment>
<dbReference type="InterPro" id="IPR042099">
    <property type="entry name" value="ANL_N_sf"/>
</dbReference>
<organism evidence="5 6">
    <name type="scientific">Nocardioides dubius</name>
    <dbReference type="NCBI Taxonomy" id="317019"/>
    <lineage>
        <taxon>Bacteria</taxon>
        <taxon>Bacillati</taxon>
        <taxon>Actinomycetota</taxon>
        <taxon>Actinomycetes</taxon>
        <taxon>Propionibacteriales</taxon>
        <taxon>Nocardioidaceae</taxon>
        <taxon>Nocardioides</taxon>
    </lineage>
</organism>
<dbReference type="EMBL" id="BAAALG010000011">
    <property type="protein sequence ID" value="GAA1105469.1"/>
    <property type="molecule type" value="Genomic_DNA"/>
</dbReference>
<dbReference type="RefSeq" id="WP_343995109.1">
    <property type="nucleotide sequence ID" value="NZ_BAAALG010000011.1"/>
</dbReference>
<dbReference type="Proteomes" id="UP001501581">
    <property type="component" value="Unassembled WGS sequence"/>
</dbReference>
<dbReference type="Pfam" id="PF13193">
    <property type="entry name" value="AMP-binding_C"/>
    <property type="match status" value="1"/>
</dbReference>
<dbReference type="PANTHER" id="PTHR43201">
    <property type="entry name" value="ACYL-COA SYNTHETASE"/>
    <property type="match status" value="1"/>
</dbReference>
<gene>
    <name evidence="5" type="ORF">GCM10009668_26110</name>
</gene>
<feature type="domain" description="AMP-dependent synthetase/ligase" evidence="3">
    <location>
        <begin position="10"/>
        <end position="362"/>
    </location>
</feature>
<evidence type="ECO:0000259" key="4">
    <source>
        <dbReference type="Pfam" id="PF13193"/>
    </source>
</evidence>
<protein>
    <submittedName>
        <fullName evidence="5">Acyl-CoA synthetase</fullName>
    </submittedName>
</protein>
<sequence>MSSINSFPDDHAAADPQRTAYQIDGGRAVSYAELVDSSRRIARLLGERGLRRGDVVAILLPNMAGLFEVAWACQRSGLRYTAISNRLNAQDVAYILSDSGARELITCAELGELAGAALALLEAPPSAISVDGGLAGADALPELLETVGTEPLLEECEGTDLLYSSGTTGRPKGVAPQLTAAPLGQAPGIAPFLQETWEFGPDTVYLCPAPLYHSAPLRFSMAVQRFGGTVVVMERFDAARCLELIEAHQITHVQMVPTMFIRLLALEESVRSDARLSSLRAVIHAAAPCPPAVKQAMIAWLGPIVDEYYAGTENYLMTLIRSEEALRRPGSVGRPLIGSPRILGEDGELLGPGVSGEIWSEGGLEFSYLNAPEKTAASRNDRGWSTAGDLGYLDEDGYLYISDRRDDLIISGGVNIYPLEAENVLIGHEAVADVAVIGVPHPELGAEVRAVVHLAPGRQRGDDLEQQLIAYCQQALSRYKCPRSIDFVDSVPRTPTGKLMRREVRAAYGV</sequence>
<accession>A0ABP4EHA2</accession>
<comment type="similarity">
    <text evidence="1">Belongs to the ATP-dependent AMP-binding enzyme family.</text>
</comment>